<dbReference type="PATRIC" id="fig|859192.6.peg.1498"/>
<evidence type="ECO:0000313" key="2">
    <source>
        <dbReference type="EMBL" id="EPA05208.1"/>
    </source>
</evidence>
<dbReference type="Proteomes" id="UP000014065">
    <property type="component" value="Unassembled WGS sequence"/>
</dbReference>
<dbReference type="InterPro" id="IPR000182">
    <property type="entry name" value="GNAT_dom"/>
</dbReference>
<organism evidence="2 3">
    <name type="scientific">Candidatus Nitrosarchaeum limnium BG20</name>
    <dbReference type="NCBI Taxonomy" id="859192"/>
    <lineage>
        <taxon>Archaea</taxon>
        <taxon>Nitrososphaerota</taxon>
        <taxon>Nitrososphaeria</taxon>
        <taxon>Nitrosopumilales</taxon>
        <taxon>Nitrosopumilaceae</taxon>
        <taxon>Nitrosarchaeum</taxon>
    </lineage>
</organism>
<dbReference type="InterPro" id="IPR036412">
    <property type="entry name" value="HAD-like_sf"/>
</dbReference>
<dbReference type="Gene3D" id="3.40.50.1000">
    <property type="entry name" value="HAD superfamily/HAD-like"/>
    <property type="match status" value="1"/>
</dbReference>
<dbReference type="InterPro" id="IPR010037">
    <property type="entry name" value="FkbH_domain"/>
</dbReference>
<dbReference type="InterPro" id="IPR016181">
    <property type="entry name" value="Acyl_CoA_acyltransferase"/>
</dbReference>
<evidence type="ECO:0000259" key="1">
    <source>
        <dbReference type="PROSITE" id="PS51186"/>
    </source>
</evidence>
<dbReference type="Gene3D" id="3.40.50.1110">
    <property type="entry name" value="SGNH hydrolase"/>
    <property type="match status" value="1"/>
</dbReference>
<dbReference type="InterPro" id="IPR049369">
    <property type="entry name" value="BF1531-like_N"/>
</dbReference>
<accession>S2E313</accession>
<dbReference type="AlphaFoldDB" id="S2E313"/>
<dbReference type="InterPro" id="IPR023214">
    <property type="entry name" value="HAD_sf"/>
</dbReference>
<sequence length="583" mass="66940">MNSEQNLPNYISQARLLDPSKYGNKIRVAILSNFTLNGLSEIIQVKCSEINIGCFSYISDYNQYNQNILNDSSKLYAFSPDVTFLILDIRSILGDAFYFPYSLDSSQRNDLITKITNDLKNLITSFTDKTKSKLIISNFIIPTYSSYGILDSKMEHGLKNIVNEINNNLENFIKTQYSVYLFDLNGFITKHGENNVFDYHKYFFGDIRISFDYLPYLANDFLSYIKAFLGLSKKCIVLDLDNTLWGGIVGEDGYDGINLGPTPPGNAFVEFQKRLLALQQRGIILAINSKNNPDDAMQVIRNHPYMILRENHFASMRINWTDKVTNMKDIASELNIGLDSMVFFDDDPMNRELIHTHFPQILTVDIGNDPANYAQILINLNDFDLLQITEDDAKRGSMYLEEKNRKILMESTNLDDFLKQLEIKVEIKKVDQFSLPRISQLSLKTNQFNLTTKRYQEEDIRNFSQDKKMLVCGAQVKDKFGDNGITGVYIIKKNDPEEWFIDTFLLSCRVIGRGIDDAMMANILKQAKQEGVKKVKAQFIPTQKNQPISDFLPSYGFKLEGDYWVFSLENEIKIPDHIEVTSA</sequence>
<evidence type="ECO:0000313" key="3">
    <source>
        <dbReference type="Proteomes" id="UP000014065"/>
    </source>
</evidence>
<dbReference type="Pfam" id="PF21211">
    <property type="entry name" value="FkbH_N"/>
    <property type="match status" value="1"/>
</dbReference>
<dbReference type="RefSeq" id="WP_010192806.1">
    <property type="nucleotide sequence ID" value="NZ_AHJG01000197.1"/>
</dbReference>
<proteinExistence type="predicted"/>
<gene>
    <name evidence="2" type="ORF">BG20_I0192</name>
</gene>
<keyword evidence="3" id="KW-1185">Reference proteome</keyword>
<dbReference type="NCBIfam" id="TIGR01681">
    <property type="entry name" value="HAD-SF-IIIC"/>
    <property type="match status" value="1"/>
</dbReference>
<keyword evidence="2" id="KW-0966">Cell projection</keyword>
<dbReference type="InterPro" id="IPR010033">
    <property type="entry name" value="HAD_SF_ppase_IIIC"/>
</dbReference>
<keyword evidence="2" id="KW-0969">Cilium</keyword>
<dbReference type="InterPro" id="IPR036514">
    <property type="entry name" value="SGNH_hydro_sf"/>
</dbReference>
<dbReference type="EMBL" id="AHJG01000197">
    <property type="protein sequence ID" value="EPA05208.1"/>
    <property type="molecule type" value="Genomic_DNA"/>
</dbReference>
<name>S2E313_9ARCH</name>
<feature type="domain" description="N-acetyltransferase" evidence="1">
    <location>
        <begin position="425"/>
        <end position="575"/>
    </location>
</feature>
<dbReference type="SUPFAM" id="SSF55729">
    <property type="entry name" value="Acyl-CoA N-acyltransferases (Nat)"/>
    <property type="match status" value="1"/>
</dbReference>
<dbReference type="GO" id="GO:0016747">
    <property type="term" value="F:acyltransferase activity, transferring groups other than amino-acyl groups"/>
    <property type="evidence" value="ECO:0007669"/>
    <property type="project" value="InterPro"/>
</dbReference>
<dbReference type="SUPFAM" id="SSF56784">
    <property type="entry name" value="HAD-like"/>
    <property type="match status" value="1"/>
</dbReference>
<protein>
    <submittedName>
        <fullName evidence="2">Putative flagellar protein FliS</fullName>
    </submittedName>
</protein>
<dbReference type="OrthoDB" id="10463at2157"/>
<comment type="caution">
    <text evidence="2">The sequence shown here is derived from an EMBL/GenBank/DDBJ whole genome shotgun (WGS) entry which is preliminary data.</text>
</comment>
<dbReference type="NCBIfam" id="TIGR01686">
    <property type="entry name" value="FkbH"/>
    <property type="match status" value="1"/>
</dbReference>
<dbReference type="PROSITE" id="PS51186">
    <property type="entry name" value="GNAT"/>
    <property type="match status" value="1"/>
</dbReference>
<keyword evidence="2" id="KW-0282">Flagellum</keyword>
<dbReference type="Gene3D" id="3.40.630.30">
    <property type="match status" value="1"/>
</dbReference>
<reference evidence="2 3" key="1">
    <citation type="journal article" date="2012" name="J. Bacteriol.">
        <title>Genome Sequence of "Candidatus Nitrosoarchaeum limnia" BG20, a Low-Salinity Ammonia-Oxidizing Archaeon from the San Francisco Bay Estuary.</title>
        <authorList>
            <person name="Mosier A.C."/>
            <person name="Allen E.E."/>
            <person name="Kim M."/>
            <person name="Ferriera S."/>
            <person name="Francis C.A."/>
        </authorList>
    </citation>
    <scope>NUCLEOTIDE SEQUENCE [LARGE SCALE GENOMIC DNA]</scope>
    <source>
        <strain evidence="2 3">BG20</strain>
    </source>
</reference>